<comment type="subcellular location">
    <subcellularLocation>
        <location evidence="1 9">Cytoplasm</location>
    </subcellularLocation>
</comment>
<dbReference type="EMBL" id="AP026708">
    <property type="protein sequence ID" value="BDQ34224.1"/>
    <property type="molecule type" value="Genomic_DNA"/>
</dbReference>
<comment type="similarity">
    <text evidence="2 9 10">Belongs to the acetokinase family.</text>
</comment>
<keyword evidence="4 9" id="KW-0808">Transferase</keyword>
<evidence type="ECO:0000256" key="7">
    <source>
        <dbReference type="ARBA" id="ARBA00022840"/>
    </source>
</evidence>
<evidence type="ECO:0000256" key="8">
    <source>
        <dbReference type="ARBA" id="ARBA00048596"/>
    </source>
</evidence>
<proteinExistence type="inferred from homology"/>
<gene>
    <name evidence="9 11" type="primary">buk</name>
    <name evidence="11" type="ORF">JCM14722_17660</name>
</gene>
<dbReference type="PRINTS" id="PR00471">
    <property type="entry name" value="ACETATEKNASE"/>
</dbReference>
<evidence type="ECO:0000256" key="1">
    <source>
        <dbReference type="ARBA" id="ARBA00004496"/>
    </source>
</evidence>
<dbReference type="PROSITE" id="PS01075">
    <property type="entry name" value="ACETATE_KINASE_1"/>
    <property type="match status" value="1"/>
</dbReference>
<dbReference type="PANTHER" id="PTHR21060:SF3">
    <property type="entry name" value="BUTYRATE KINASE 2-RELATED"/>
    <property type="match status" value="1"/>
</dbReference>
<dbReference type="PANTHER" id="PTHR21060">
    <property type="entry name" value="ACETATE KINASE"/>
    <property type="match status" value="1"/>
</dbReference>
<organism evidence="11 12">
    <name type="scientific">Pseudodesulfovibrio portus</name>
    <dbReference type="NCBI Taxonomy" id="231439"/>
    <lineage>
        <taxon>Bacteria</taxon>
        <taxon>Pseudomonadati</taxon>
        <taxon>Thermodesulfobacteriota</taxon>
        <taxon>Desulfovibrionia</taxon>
        <taxon>Desulfovibrionales</taxon>
        <taxon>Desulfovibrionaceae</taxon>
    </lineage>
</organism>
<evidence type="ECO:0000313" key="11">
    <source>
        <dbReference type="EMBL" id="BDQ34224.1"/>
    </source>
</evidence>
<reference evidence="11" key="1">
    <citation type="submission" date="2022-08" db="EMBL/GenBank/DDBJ databases">
        <title>Genome Sequence of the sulphate-reducing bacterium, Pseudodesulfovibrio portus JCM14722.</title>
        <authorList>
            <person name="Kondo R."/>
            <person name="Kataoka T."/>
        </authorList>
    </citation>
    <scope>NUCLEOTIDE SEQUENCE</scope>
    <source>
        <strain evidence="11">JCM 14722</strain>
    </source>
</reference>
<evidence type="ECO:0000256" key="5">
    <source>
        <dbReference type="ARBA" id="ARBA00022741"/>
    </source>
</evidence>
<keyword evidence="5 9" id="KW-0547">Nucleotide-binding</keyword>
<dbReference type="InterPro" id="IPR000890">
    <property type="entry name" value="Aliphatic_acid_kin_short-chain"/>
</dbReference>
<dbReference type="Pfam" id="PF00871">
    <property type="entry name" value="Acetate_kinase"/>
    <property type="match status" value="1"/>
</dbReference>
<keyword evidence="3 9" id="KW-0963">Cytoplasm</keyword>
<dbReference type="SUPFAM" id="SSF53067">
    <property type="entry name" value="Actin-like ATPase domain"/>
    <property type="match status" value="2"/>
</dbReference>
<dbReference type="GO" id="GO:0016301">
    <property type="term" value="F:kinase activity"/>
    <property type="evidence" value="ECO:0007669"/>
    <property type="project" value="UniProtKB-KW"/>
</dbReference>
<dbReference type="InterPro" id="IPR023865">
    <property type="entry name" value="Aliphatic_acid_kinase_CS"/>
</dbReference>
<dbReference type="EC" id="2.7.2.7" evidence="9"/>
<evidence type="ECO:0000256" key="4">
    <source>
        <dbReference type="ARBA" id="ARBA00022679"/>
    </source>
</evidence>
<keyword evidence="6 9" id="KW-0418">Kinase</keyword>
<keyword evidence="7 9" id="KW-0067">ATP-binding</keyword>
<accession>A0ABM8ASD9</accession>
<comment type="catalytic activity">
    <reaction evidence="8 9">
        <text>butanoate + ATP = butanoyl phosphate + ADP</text>
        <dbReference type="Rhea" id="RHEA:13585"/>
        <dbReference type="ChEBI" id="CHEBI:17968"/>
        <dbReference type="ChEBI" id="CHEBI:30616"/>
        <dbReference type="ChEBI" id="CHEBI:58079"/>
        <dbReference type="ChEBI" id="CHEBI:456216"/>
        <dbReference type="EC" id="2.7.2.7"/>
    </reaction>
</comment>
<dbReference type="PROSITE" id="PS01076">
    <property type="entry name" value="ACETATE_KINASE_2"/>
    <property type="match status" value="1"/>
</dbReference>
<dbReference type="Gene3D" id="3.30.420.40">
    <property type="match status" value="2"/>
</dbReference>
<dbReference type="CDD" id="cd24011">
    <property type="entry name" value="ASKHA_NBD_BK"/>
    <property type="match status" value="1"/>
</dbReference>
<evidence type="ECO:0000313" key="12">
    <source>
        <dbReference type="Proteomes" id="UP001061361"/>
    </source>
</evidence>
<sequence length="363" mass="38544">MSVLVINPGSTSTKLAVFEEGNCLASSELQHDRQALSRFVRVADQFDYRLHEVGKFLADSGTDAARLRAVAGRGGLLRPMDGGVYAVSDDMVADLKSARYGEHPCNLGALLALEVAREMNIPAYVVDPAVTDELMDAARLTGLPGIRRRSLFHALNQRGVARMVADRLGIDYASSDFIVCHMGGGVSIGAHRHGRVVDVSNGLDGEGPFTPERTGGLPLLPVIDLLKRGDMDLDGLRHAVVKEGGLYAHLATNDPREVVARIEEGDEQAALVFDGLAYAVAKHVGAMAPALADERGHVHVAAVILTGGLARSGPLVAEISRMIRYLGPVEVVPGEVEMASLAAGVERVLSGSEPARAYYNAVD</sequence>
<dbReference type="InterPro" id="IPR043129">
    <property type="entry name" value="ATPase_NBD"/>
</dbReference>
<name>A0ABM8ASD9_9BACT</name>
<dbReference type="RefSeq" id="WP_264981122.1">
    <property type="nucleotide sequence ID" value="NZ_AP026708.1"/>
</dbReference>
<dbReference type="Proteomes" id="UP001061361">
    <property type="component" value="Chromosome"/>
</dbReference>
<evidence type="ECO:0000256" key="6">
    <source>
        <dbReference type="ARBA" id="ARBA00022777"/>
    </source>
</evidence>
<evidence type="ECO:0000256" key="9">
    <source>
        <dbReference type="HAMAP-Rule" id="MF_00542"/>
    </source>
</evidence>
<dbReference type="InterPro" id="IPR011245">
    <property type="entry name" value="Butyrate_kin"/>
</dbReference>
<evidence type="ECO:0000256" key="10">
    <source>
        <dbReference type="RuleBase" id="RU003835"/>
    </source>
</evidence>
<dbReference type="NCBIfam" id="NF002834">
    <property type="entry name" value="PRK03011.1-5"/>
    <property type="match status" value="1"/>
</dbReference>
<evidence type="ECO:0000256" key="2">
    <source>
        <dbReference type="ARBA" id="ARBA00008748"/>
    </source>
</evidence>
<evidence type="ECO:0000256" key="3">
    <source>
        <dbReference type="ARBA" id="ARBA00022490"/>
    </source>
</evidence>
<dbReference type="NCBIfam" id="TIGR02707">
    <property type="entry name" value="butyr_kinase"/>
    <property type="match status" value="1"/>
</dbReference>
<keyword evidence="12" id="KW-1185">Reference proteome</keyword>
<dbReference type="HAMAP" id="MF_00542">
    <property type="entry name" value="Butyrate_kinase"/>
    <property type="match status" value="1"/>
</dbReference>
<dbReference type="PIRSF" id="PIRSF036458">
    <property type="entry name" value="Butyrate_kin"/>
    <property type="match status" value="1"/>
</dbReference>
<protein>
    <recommendedName>
        <fullName evidence="9">Probable butyrate kinase</fullName>
        <shortName evidence="9">BK</shortName>
        <ecNumber evidence="9">2.7.2.7</ecNumber>
    </recommendedName>
    <alternativeName>
        <fullName evidence="9">Branched-chain carboxylic acid kinase</fullName>
    </alternativeName>
</protein>